<feature type="compositionally biased region" description="Acidic residues" evidence="1">
    <location>
        <begin position="213"/>
        <end position="227"/>
    </location>
</feature>
<evidence type="ECO:0000313" key="2">
    <source>
        <dbReference type="EMBL" id="DAD89733.1"/>
    </source>
</evidence>
<evidence type="ECO:0000256" key="1">
    <source>
        <dbReference type="SAM" id="MobiDB-lite"/>
    </source>
</evidence>
<proteinExistence type="predicted"/>
<dbReference type="EMBL" id="BK015068">
    <property type="protein sequence ID" value="DAD89733.1"/>
    <property type="molecule type" value="Genomic_DNA"/>
</dbReference>
<organism evidence="2">
    <name type="scientific">Siphoviridae sp. ctWDo30</name>
    <dbReference type="NCBI Taxonomy" id="2826360"/>
    <lineage>
        <taxon>Viruses</taxon>
        <taxon>Duplodnaviria</taxon>
        <taxon>Heunggongvirae</taxon>
        <taxon>Uroviricota</taxon>
        <taxon>Caudoviricetes</taxon>
    </lineage>
</organism>
<sequence length="227" mass="25512">MDNLDLYNRVRSVPEEAKKKINAGRIKGMTDINPMWRIKKLTEEFGMCGIGWYYTVTKKWLETSGHETAAFVDIELYVKISGEWSKAIPGTGGSKFVAQEKNGVYVSDECFKMATTDALSVACKQLGIGADVYFEKDLTKYSTSEPQPNDRKINQREIEKLESEADRTGMNIPAALKAKGWKKIGDVTLSVYTVWMRTMKERESIPKPAPDGAVEEPPEGEADLPFR</sequence>
<accession>A0A8S5N4W2</accession>
<name>A0A8S5N4W2_9CAUD</name>
<reference evidence="2" key="1">
    <citation type="journal article" date="2021" name="Proc. Natl. Acad. Sci. U.S.A.">
        <title>A Catalog of Tens of Thousands of Viruses from Human Metagenomes Reveals Hidden Associations with Chronic Diseases.</title>
        <authorList>
            <person name="Tisza M.J."/>
            <person name="Buck C.B."/>
        </authorList>
    </citation>
    <scope>NUCLEOTIDE SEQUENCE</scope>
    <source>
        <strain evidence="2">CtWDo30</strain>
    </source>
</reference>
<feature type="region of interest" description="Disordered" evidence="1">
    <location>
        <begin position="201"/>
        <end position="227"/>
    </location>
</feature>
<protein>
    <submittedName>
        <fullName evidence="2">SsDNA annealing protein-like protein</fullName>
    </submittedName>
</protein>